<dbReference type="NCBIfam" id="TIGR00401">
    <property type="entry name" value="msrA"/>
    <property type="match status" value="1"/>
</dbReference>
<reference evidence="6 7" key="1">
    <citation type="submission" date="2019-03" db="EMBL/GenBank/DDBJ databases">
        <title>Genomic Encyclopedia of Type Strains, Phase IV (KMG-IV): sequencing the most valuable type-strain genomes for metagenomic binning, comparative biology and taxonomic classification.</title>
        <authorList>
            <person name="Goeker M."/>
        </authorList>
    </citation>
    <scope>NUCLEOTIDE SEQUENCE [LARGE SCALE GENOMIC DNA]</scope>
    <source>
        <strain evidence="6 7">DSM 26377</strain>
    </source>
</reference>
<comment type="similarity">
    <text evidence="4">Belongs to the MsrA Met sulfoxide reductase family.</text>
</comment>
<dbReference type="OrthoDB" id="4174719at2"/>
<accession>A0A4S3JYV1</accession>
<dbReference type="EC" id="1.8.4.11" evidence="4"/>
<proteinExistence type="inferred from homology"/>
<gene>
    <name evidence="4" type="primary">msrA</name>
    <name evidence="6" type="ORF">DFR24_0717</name>
</gene>
<dbReference type="SUPFAM" id="SSF55068">
    <property type="entry name" value="Peptide methionine sulfoxide reductase"/>
    <property type="match status" value="1"/>
</dbReference>
<organism evidence="6 7">
    <name type="scientific">Panacagrimonas perspica</name>
    <dbReference type="NCBI Taxonomy" id="381431"/>
    <lineage>
        <taxon>Bacteria</taxon>
        <taxon>Pseudomonadati</taxon>
        <taxon>Pseudomonadota</taxon>
        <taxon>Gammaproteobacteria</taxon>
        <taxon>Nevskiales</taxon>
        <taxon>Nevskiaceae</taxon>
        <taxon>Panacagrimonas</taxon>
    </lineage>
</organism>
<dbReference type="GO" id="GO:0008113">
    <property type="term" value="F:peptide-methionine (S)-S-oxide reductase activity"/>
    <property type="evidence" value="ECO:0007669"/>
    <property type="project" value="UniProtKB-UniRule"/>
</dbReference>
<evidence type="ECO:0000256" key="1">
    <source>
        <dbReference type="ARBA" id="ARBA00023002"/>
    </source>
</evidence>
<evidence type="ECO:0000259" key="5">
    <source>
        <dbReference type="Pfam" id="PF01625"/>
    </source>
</evidence>
<dbReference type="InterPro" id="IPR036509">
    <property type="entry name" value="Met_Sox_Rdtase_MsrA_sf"/>
</dbReference>
<evidence type="ECO:0000256" key="4">
    <source>
        <dbReference type="HAMAP-Rule" id="MF_01401"/>
    </source>
</evidence>
<comment type="caution">
    <text evidence="6">The sequence shown here is derived from an EMBL/GenBank/DDBJ whole genome shotgun (WGS) entry which is preliminary data.</text>
</comment>
<evidence type="ECO:0000313" key="6">
    <source>
        <dbReference type="EMBL" id="TDU31349.1"/>
    </source>
</evidence>
<comment type="catalytic activity">
    <reaction evidence="3 4">
        <text>[thioredoxin]-disulfide + L-methionine + H2O = L-methionine (S)-S-oxide + [thioredoxin]-dithiol</text>
        <dbReference type="Rhea" id="RHEA:19993"/>
        <dbReference type="Rhea" id="RHEA-COMP:10698"/>
        <dbReference type="Rhea" id="RHEA-COMP:10700"/>
        <dbReference type="ChEBI" id="CHEBI:15377"/>
        <dbReference type="ChEBI" id="CHEBI:29950"/>
        <dbReference type="ChEBI" id="CHEBI:50058"/>
        <dbReference type="ChEBI" id="CHEBI:57844"/>
        <dbReference type="ChEBI" id="CHEBI:58772"/>
        <dbReference type="EC" id="1.8.4.11"/>
    </reaction>
</comment>
<name>A0A4S3JYV1_9GAMM</name>
<keyword evidence="7" id="KW-1185">Reference proteome</keyword>
<dbReference type="Pfam" id="PF01625">
    <property type="entry name" value="PMSR"/>
    <property type="match status" value="1"/>
</dbReference>
<feature type="active site" evidence="4">
    <location>
        <position position="70"/>
    </location>
</feature>
<evidence type="ECO:0000256" key="2">
    <source>
        <dbReference type="ARBA" id="ARBA00047806"/>
    </source>
</evidence>
<keyword evidence="1 4" id="KW-0560">Oxidoreductase</keyword>
<evidence type="ECO:0000256" key="3">
    <source>
        <dbReference type="ARBA" id="ARBA00048782"/>
    </source>
</evidence>
<dbReference type="PANTHER" id="PTHR43774">
    <property type="entry name" value="PEPTIDE METHIONINE SULFOXIDE REDUCTASE"/>
    <property type="match status" value="1"/>
</dbReference>
<dbReference type="AlphaFoldDB" id="A0A4S3JYV1"/>
<comment type="function">
    <text evidence="4">Has an important function as a repair enzyme for proteins that have been inactivated by oxidation. Catalyzes the reversible oxidation-reduction of methionine sulfoxide in proteins to methionine.</text>
</comment>
<evidence type="ECO:0000313" key="7">
    <source>
        <dbReference type="Proteomes" id="UP000295341"/>
    </source>
</evidence>
<dbReference type="EMBL" id="SOBT01000008">
    <property type="protein sequence ID" value="TDU31349.1"/>
    <property type="molecule type" value="Genomic_DNA"/>
</dbReference>
<dbReference type="InterPro" id="IPR002569">
    <property type="entry name" value="Met_Sox_Rdtase_MsrA_dom"/>
</dbReference>
<comment type="catalytic activity">
    <reaction evidence="2 4">
        <text>L-methionyl-[protein] + [thioredoxin]-disulfide + H2O = L-methionyl-(S)-S-oxide-[protein] + [thioredoxin]-dithiol</text>
        <dbReference type="Rhea" id="RHEA:14217"/>
        <dbReference type="Rhea" id="RHEA-COMP:10698"/>
        <dbReference type="Rhea" id="RHEA-COMP:10700"/>
        <dbReference type="Rhea" id="RHEA-COMP:12313"/>
        <dbReference type="Rhea" id="RHEA-COMP:12315"/>
        <dbReference type="ChEBI" id="CHEBI:15377"/>
        <dbReference type="ChEBI" id="CHEBI:16044"/>
        <dbReference type="ChEBI" id="CHEBI:29950"/>
        <dbReference type="ChEBI" id="CHEBI:44120"/>
        <dbReference type="ChEBI" id="CHEBI:50058"/>
        <dbReference type="EC" id="1.8.4.11"/>
    </reaction>
</comment>
<feature type="domain" description="Peptide methionine sulphoxide reductase MsrA" evidence="5">
    <location>
        <begin position="63"/>
        <end position="215"/>
    </location>
</feature>
<dbReference type="PANTHER" id="PTHR43774:SF1">
    <property type="entry name" value="PEPTIDE METHIONINE SULFOXIDE REDUCTASE MSRA 2"/>
    <property type="match status" value="1"/>
</dbReference>
<dbReference type="Gene3D" id="3.30.1060.10">
    <property type="entry name" value="Peptide methionine sulphoxide reductase MsrA"/>
    <property type="match status" value="1"/>
</dbReference>
<protein>
    <recommendedName>
        <fullName evidence="4">Peptide methionine sulfoxide reductase MsrA</fullName>
        <shortName evidence="4">Protein-methionine-S-oxide reductase</shortName>
        <ecNumber evidence="4">1.8.4.11</ecNumber>
    </recommendedName>
    <alternativeName>
        <fullName evidence="4">Peptide-methionine (S)-S-oxide reductase</fullName>
        <shortName evidence="4">Peptide Met(O) reductase</shortName>
    </alternativeName>
</protein>
<dbReference type="Proteomes" id="UP000295341">
    <property type="component" value="Unassembled WGS sequence"/>
</dbReference>
<sequence length="249" mass="26495">MNRPPLAAHIGSSAVRRPGLRVLAALAVLAALILTLPQLRAEPAPVIPAPAADETGLEGPSATAVFAGGCFWGVQGVFQHVDGVLNAVSGYAGGAASSAHYDDVGSGNTGHAEAVQITYDPQRITYGRLLQIYFSVAHDPTQVNRQGPDRGTQYRSAIFPTTQEQGQIAKGYIAQLNQAHVYGAPIATRIEPGKTFYPAEAYHQDFLARNPSHPYIVIHDLPKVAELRRVFPEAYRAKPVLVSAVAAAK</sequence>
<dbReference type="HAMAP" id="MF_01401">
    <property type="entry name" value="MsrA"/>
    <property type="match status" value="1"/>
</dbReference>
<dbReference type="RefSeq" id="WP_133879940.1">
    <property type="nucleotide sequence ID" value="NZ_MWIN01000039.1"/>
</dbReference>
<dbReference type="GO" id="GO:0033744">
    <property type="term" value="F:L-methionine:thioredoxin-disulfide S-oxidoreductase activity"/>
    <property type="evidence" value="ECO:0007669"/>
    <property type="project" value="RHEA"/>
</dbReference>